<dbReference type="Proteomes" id="UP001220256">
    <property type="component" value="Unassembled WGS sequence"/>
</dbReference>
<keyword evidence="2" id="KW-0285">Flavoprotein</keyword>
<dbReference type="PANTHER" id="PTHR43656:SF2">
    <property type="entry name" value="BINDING OXIDOREDUCTASE, PUTATIVE (AFU_ORTHOLOGUE AFUA_2G08260)-RELATED"/>
    <property type="match status" value="1"/>
</dbReference>
<name>A0ABQ8WAM9_PENCH</name>
<feature type="domain" description="NADH:flavin oxidoreductase/NADH oxidase N-terminal" evidence="5">
    <location>
        <begin position="16"/>
        <end position="365"/>
    </location>
</feature>
<dbReference type="Pfam" id="PF00724">
    <property type="entry name" value="Oxidored_FMN"/>
    <property type="match status" value="1"/>
</dbReference>
<proteinExistence type="inferred from homology"/>
<keyword evidence="4" id="KW-0560">Oxidoreductase</keyword>
<dbReference type="SUPFAM" id="SSF51395">
    <property type="entry name" value="FMN-linked oxidoreductases"/>
    <property type="match status" value="1"/>
</dbReference>
<evidence type="ECO:0000256" key="1">
    <source>
        <dbReference type="ARBA" id="ARBA00005979"/>
    </source>
</evidence>
<evidence type="ECO:0000313" key="7">
    <source>
        <dbReference type="Proteomes" id="UP001220256"/>
    </source>
</evidence>
<dbReference type="PANTHER" id="PTHR43656">
    <property type="entry name" value="BINDING OXIDOREDUCTASE, PUTATIVE (AFU_ORTHOLOGUE AFUA_2G08260)-RELATED"/>
    <property type="match status" value="1"/>
</dbReference>
<evidence type="ECO:0000256" key="3">
    <source>
        <dbReference type="ARBA" id="ARBA00022643"/>
    </source>
</evidence>
<comment type="caution">
    <text evidence="6">The sequence shown here is derived from an EMBL/GenBank/DDBJ whole genome shotgun (WGS) entry which is preliminary data.</text>
</comment>
<evidence type="ECO:0000259" key="5">
    <source>
        <dbReference type="Pfam" id="PF00724"/>
    </source>
</evidence>
<reference evidence="6 7" key="1">
    <citation type="journal article" date="2023" name="IMA Fungus">
        <title>Comparative genomic study of the Penicillium genus elucidates a diverse pangenome and 15 lateral gene transfer events.</title>
        <authorList>
            <person name="Petersen C."/>
            <person name="Sorensen T."/>
            <person name="Nielsen M.R."/>
            <person name="Sondergaard T.E."/>
            <person name="Sorensen J.L."/>
            <person name="Fitzpatrick D.A."/>
            <person name="Frisvad J.C."/>
            <person name="Nielsen K.L."/>
        </authorList>
    </citation>
    <scope>NUCLEOTIDE SEQUENCE [LARGE SCALE GENOMIC DNA]</scope>
    <source>
        <strain evidence="6 7">IBT 3361</strain>
    </source>
</reference>
<evidence type="ECO:0000256" key="4">
    <source>
        <dbReference type="ARBA" id="ARBA00023002"/>
    </source>
</evidence>
<evidence type="ECO:0000313" key="6">
    <source>
        <dbReference type="EMBL" id="KAJ5261611.1"/>
    </source>
</evidence>
<evidence type="ECO:0000256" key="2">
    <source>
        <dbReference type="ARBA" id="ARBA00022630"/>
    </source>
</evidence>
<dbReference type="InterPro" id="IPR013785">
    <property type="entry name" value="Aldolase_TIM"/>
</dbReference>
<protein>
    <recommendedName>
        <fullName evidence="5">NADH:flavin oxidoreductase/NADH oxidase N-terminal domain-containing protein</fullName>
    </recommendedName>
</protein>
<gene>
    <name evidence="6" type="ORF">N7505_008478</name>
</gene>
<dbReference type="InterPro" id="IPR001155">
    <property type="entry name" value="OxRdtase_FMN_N"/>
</dbReference>
<sequence length="423" mass="46456">MGPDIKDPLELPCGLVLPNRLVKSAMAEGLAEKKHLPGTRISRVYSQWAQGGWGALLTDRRIEWPPKVDVRHLGGGGDLATREYPEAEQDVLDAWRQYANACQQHGTPAVAQICHPGRQSPRGAGERGLFEKAIAPSAIPLDIGKGWVAGIVRNIVFGVPQAMTHFDINRVIAQFVNCARLLAQCGFSGVEIHAAHGYLLSQFLSEKSNTRDDQYGGSPERRARIILDIIHQIRKAVPKTFCVGIKLNSADRDSTEFEDTIAQISLFVDAGVDFLEISGGSYEDPTMMGRGLRDETQNAKTSETESREAFFLDFATQARKRFPDQVLMLTGGFRTREGIEAALKGGVCDLVGIGRPAVLKADFPRLMIDDIYSDQEARVVFSKVTVPFLARLLKIRILGGSTETQFFRGQIQRIAAGNAPKCP</sequence>
<keyword evidence="3" id="KW-0288">FMN</keyword>
<comment type="similarity">
    <text evidence="1">Belongs to the NADH:flavin oxidoreductase/NADH oxidase family.</text>
</comment>
<dbReference type="EMBL" id="JAPVEB010000006">
    <property type="protein sequence ID" value="KAJ5261611.1"/>
    <property type="molecule type" value="Genomic_DNA"/>
</dbReference>
<dbReference type="Gene3D" id="3.20.20.70">
    <property type="entry name" value="Aldolase class I"/>
    <property type="match status" value="1"/>
</dbReference>
<dbReference type="InterPro" id="IPR051799">
    <property type="entry name" value="NADH_flavin_oxidoreductase"/>
</dbReference>
<organism evidence="6 7">
    <name type="scientific">Penicillium chrysogenum</name>
    <name type="common">Penicillium notatum</name>
    <dbReference type="NCBI Taxonomy" id="5076"/>
    <lineage>
        <taxon>Eukaryota</taxon>
        <taxon>Fungi</taxon>
        <taxon>Dikarya</taxon>
        <taxon>Ascomycota</taxon>
        <taxon>Pezizomycotina</taxon>
        <taxon>Eurotiomycetes</taxon>
        <taxon>Eurotiomycetidae</taxon>
        <taxon>Eurotiales</taxon>
        <taxon>Aspergillaceae</taxon>
        <taxon>Penicillium</taxon>
        <taxon>Penicillium chrysogenum species complex</taxon>
    </lineage>
</organism>
<keyword evidence="7" id="KW-1185">Reference proteome</keyword>
<accession>A0ABQ8WAM9</accession>